<evidence type="ECO:0000313" key="3">
    <source>
        <dbReference type="EMBL" id="RAI03732.1"/>
    </source>
</evidence>
<proteinExistence type="inferred from homology"/>
<dbReference type="PANTHER" id="PTHR33449">
    <property type="entry name" value="NUCLEOID-ASSOCIATED PROTEIN YBAB"/>
    <property type="match status" value="1"/>
</dbReference>
<dbReference type="InterPro" id="IPR036894">
    <property type="entry name" value="YbaB-like_sf"/>
</dbReference>
<dbReference type="OrthoDB" id="9803080at2"/>
<dbReference type="GO" id="GO:0003677">
    <property type="term" value="F:DNA binding"/>
    <property type="evidence" value="ECO:0007669"/>
    <property type="project" value="UniProtKB-UniRule"/>
</dbReference>
<keyword evidence="4" id="KW-1185">Reference proteome</keyword>
<sequence>MDLFKMMGKARELQSRMGDLQDELKTIEAHGESGAGSVKATMNGAMVLTSLSIDPDLMKPEEKEIVEDLVMAAVSDAQAKVQVLVQERTQSLMGDLGLPPGMKLPFGG</sequence>
<dbReference type="GO" id="GO:0005829">
    <property type="term" value="C:cytosol"/>
    <property type="evidence" value="ECO:0007669"/>
    <property type="project" value="TreeGrafter"/>
</dbReference>
<dbReference type="PANTHER" id="PTHR33449:SF1">
    <property type="entry name" value="NUCLEOID-ASSOCIATED PROTEIN YBAB"/>
    <property type="match status" value="1"/>
</dbReference>
<comment type="similarity">
    <text evidence="2">Belongs to the YbaB/EbfC family.</text>
</comment>
<dbReference type="Pfam" id="PF02575">
    <property type="entry name" value="YbaB_DNA_bd"/>
    <property type="match status" value="1"/>
</dbReference>
<evidence type="ECO:0000313" key="4">
    <source>
        <dbReference type="Proteomes" id="UP000249590"/>
    </source>
</evidence>
<dbReference type="SUPFAM" id="SSF82607">
    <property type="entry name" value="YbaB-like"/>
    <property type="match status" value="1"/>
</dbReference>
<dbReference type="NCBIfam" id="TIGR00103">
    <property type="entry name" value="DNA_YbaB_EbfC"/>
    <property type="match status" value="1"/>
</dbReference>
<dbReference type="RefSeq" id="WP_111342684.1">
    <property type="nucleotide sequence ID" value="NZ_JAIWKD010000001.1"/>
</dbReference>
<keyword evidence="2" id="KW-0963">Cytoplasm</keyword>
<protein>
    <recommendedName>
        <fullName evidence="2">Nucleoid-associated protein DLJ53_04430</fullName>
    </recommendedName>
</protein>
<name>A0A8B2P3M8_9HYPH</name>
<gene>
    <name evidence="3" type="ORF">DLJ53_04430</name>
</gene>
<dbReference type="EMBL" id="QHHQ01000001">
    <property type="protein sequence ID" value="RAI03732.1"/>
    <property type="molecule type" value="Genomic_DNA"/>
</dbReference>
<evidence type="ECO:0000256" key="1">
    <source>
        <dbReference type="ARBA" id="ARBA00023125"/>
    </source>
</evidence>
<keyword evidence="1 2" id="KW-0238">DNA-binding</keyword>
<reference evidence="3 4" key="1">
    <citation type="submission" date="2018-05" db="EMBL/GenBank/DDBJ databases">
        <title>Acuticoccus sediminis sp. nov., isolated from deep-sea sediment of Indian Ocean.</title>
        <authorList>
            <person name="Liu X."/>
            <person name="Lai Q."/>
            <person name="Du Y."/>
            <person name="Sun F."/>
            <person name="Zhang X."/>
            <person name="Wang S."/>
            <person name="Shao Z."/>
        </authorList>
    </citation>
    <scope>NUCLEOTIDE SEQUENCE [LARGE SCALE GENOMIC DNA]</scope>
    <source>
        <strain evidence="3 4">PTG4-2</strain>
    </source>
</reference>
<comment type="subunit">
    <text evidence="2">Homodimer.</text>
</comment>
<dbReference type="HAMAP" id="MF_00274">
    <property type="entry name" value="DNA_YbaB_EbfC"/>
    <property type="match status" value="1"/>
</dbReference>
<dbReference type="Gene3D" id="3.30.1310.10">
    <property type="entry name" value="Nucleoid-associated protein YbaB-like domain"/>
    <property type="match status" value="1"/>
</dbReference>
<dbReference type="GO" id="GO:0043590">
    <property type="term" value="C:bacterial nucleoid"/>
    <property type="evidence" value="ECO:0007669"/>
    <property type="project" value="UniProtKB-UniRule"/>
</dbReference>
<accession>A0A8B2P3M8</accession>
<comment type="caution">
    <text evidence="3">The sequence shown here is derived from an EMBL/GenBank/DDBJ whole genome shotgun (WGS) entry which is preliminary data.</text>
</comment>
<dbReference type="AlphaFoldDB" id="A0A8B2P3M8"/>
<comment type="subcellular location">
    <subcellularLocation>
        <location evidence="2">Cytoplasm</location>
        <location evidence="2">Nucleoid</location>
    </subcellularLocation>
</comment>
<dbReference type="PIRSF" id="PIRSF004555">
    <property type="entry name" value="UCP004555"/>
    <property type="match status" value="1"/>
</dbReference>
<organism evidence="3 4">
    <name type="scientific">Acuticoccus sediminis</name>
    <dbReference type="NCBI Taxonomy" id="2184697"/>
    <lineage>
        <taxon>Bacteria</taxon>
        <taxon>Pseudomonadati</taxon>
        <taxon>Pseudomonadota</taxon>
        <taxon>Alphaproteobacteria</taxon>
        <taxon>Hyphomicrobiales</taxon>
        <taxon>Amorphaceae</taxon>
        <taxon>Acuticoccus</taxon>
    </lineage>
</organism>
<evidence type="ECO:0000256" key="2">
    <source>
        <dbReference type="HAMAP-Rule" id="MF_00274"/>
    </source>
</evidence>
<comment type="function">
    <text evidence="2">Binds to DNA and alters its conformation. May be involved in regulation of gene expression, nucleoid organization and DNA protection.</text>
</comment>
<dbReference type="Proteomes" id="UP000249590">
    <property type="component" value="Unassembled WGS sequence"/>
</dbReference>
<dbReference type="InterPro" id="IPR004401">
    <property type="entry name" value="YbaB/EbfC"/>
</dbReference>